<evidence type="ECO:0000313" key="3">
    <source>
        <dbReference type="EMBL" id="NIJ53668.1"/>
    </source>
</evidence>
<feature type="transmembrane region" description="Helical" evidence="1">
    <location>
        <begin position="217"/>
        <end position="236"/>
    </location>
</feature>
<organism evidence="3 4">
    <name type="scientific">Dyadobacter arcticus</name>
    <dbReference type="NCBI Taxonomy" id="1078754"/>
    <lineage>
        <taxon>Bacteria</taxon>
        <taxon>Pseudomonadati</taxon>
        <taxon>Bacteroidota</taxon>
        <taxon>Cytophagia</taxon>
        <taxon>Cytophagales</taxon>
        <taxon>Spirosomataceae</taxon>
        <taxon>Dyadobacter</taxon>
    </lineage>
</organism>
<gene>
    <name evidence="3" type="ORF">FHS68_002850</name>
</gene>
<keyword evidence="1" id="KW-0812">Transmembrane</keyword>
<dbReference type="InterPro" id="IPR018677">
    <property type="entry name" value="DUF2157"/>
</dbReference>
<feature type="transmembrane region" description="Helical" evidence="1">
    <location>
        <begin position="130"/>
        <end position="149"/>
    </location>
</feature>
<feature type="transmembrane region" description="Helical" evidence="1">
    <location>
        <begin position="106"/>
        <end position="124"/>
    </location>
</feature>
<dbReference type="Proteomes" id="UP001179181">
    <property type="component" value="Unassembled WGS sequence"/>
</dbReference>
<feature type="domain" description="DUF2157" evidence="2">
    <location>
        <begin position="9"/>
        <end position="155"/>
    </location>
</feature>
<keyword evidence="1" id="KW-0472">Membrane</keyword>
<dbReference type="Pfam" id="PF09925">
    <property type="entry name" value="DUF2157"/>
    <property type="match status" value="1"/>
</dbReference>
<feature type="transmembrane region" description="Helical" evidence="1">
    <location>
        <begin position="290"/>
        <end position="312"/>
    </location>
</feature>
<comment type="caution">
    <text evidence="3">The sequence shown here is derived from an EMBL/GenBank/DDBJ whole genome shotgun (WGS) entry which is preliminary data.</text>
</comment>
<proteinExistence type="predicted"/>
<reference evidence="3 4" key="1">
    <citation type="submission" date="2020-03" db="EMBL/GenBank/DDBJ databases">
        <title>Genomic Encyclopedia of Type Strains, Phase IV (KMG-IV): sequencing the most valuable type-strain genomes for metagenomic binning, comparative biology and taxonomic classification.</title>
        <authorList>
            <person name="Goeker M."/>
        </authorList>
    </citation>
    <scope>NUCLEOTIDE SEQUENCE [LARGE SCALE GENOMIC DNA]</scope>
    <source>
        <strain evidence="3 4">DSM 102865</strain>
    </source>
</reference>
<dbReference type="EMBL" id="JAASQJ010000003">
    <property type="protein sequence ID" value="NIJ53668.1"/>
    <property type="molecule type" value="Genomic_DNA"/>
</dbReference>
<evidence type="ECO:0000313" key="4">
    <source>
        <dbReference type="Proteomes" id="UP001179181"/>
    </source>
</evidence>
<feature type="transmembrane region" description="Helical" evidence="1">
    <location>
        <begin position="188"/>
        <end position="205"/>
    </location>
</feature>
<feature type="transmembrane region" description="Helical" evidence="1">
    <location>
        <begin position="41"/>
        <end position="59"/>
    </location>
</feature>
<feature type="transmembrane region" description="Helical" evidence="1">
    <location>
        <begin position="242"/>
        <end position="258"/>
    </location>
</feature>
<protein>
    <submittedName>
        <fullName evidence="3">MFS family permease</fullName>
    </submittedName>
</protein>
<name>A0ABX0UMJ6_9BACT</name>
<evidence type="ECO:0000256" key="1">
    <source>
        <dbReference type="SAM" id="Phobius"/>
    </source>
</evidence>
<evidence type="ECO:0000259" key="2">
    <source>
        <dbReference type="Pfam" id="PF09925"/>
    </source>
</evidence>
<accession>A0ABX0UMJ6</accession>
<keyword evidence="1" id="KW-1133">Transmembrane helix</keyword>
<dbReference type="RefSeq" id="WP_167271097.1">
    <property type="nucleotide sequence ID" value="NZ_JAASQJ010000003.1"/>
</dbReference>
<feature type="transmembrane region" description="Helical" evidence="1">
    <location>
        <begin position="265"/>
        <end position="284"/>
    </location>
</feature>
<keyword evidence="4" id="KW-1185">Reference proteome</keyword>
<sequence length="322" mass="35699">MNTRTILKALVDKEIISDQQSSVISSYETTRPFSIHWELRSILYLGILFLTSGIGIIIYENIDTIGHQVIIATIACLTIACFAYTFKHSLPYSHDEVKNPNKLSDYVLLLGCTTFLALEGYLQFQYTLFGTRYGVAIIIPTIVFLFSAYRFDHRGALSMGITGLASWLGLTIAPLSILSENDFTEERLVISAVILGIALVALGWLSCEKQIKAHFSFTYLFMGGNLAPAAALVGLFTHPFKIVYFCIGIGLSVFFVLRSRQAHSLLFLLMGVVYGYVIITYSIFESIGSDAAFALGSLYFMLSSAGVIVFLLKYKVFLGIKK</sequence>
<feature type="transmembrane region" description="Helical" evidence="1">
    <location>
        <begin position="156"/>
        <end position="176"/>
    </location>
</feature>
<feature type="transmembrane region" description="Helical" evidence="1">
    <location>
        <begin position="65"/>
        <end position="86"/>
    </location>
</feature>